<evidence type="ECO:0000313" key="2">
    <source>
        <dbReference type="EMBL" id="RCI15137.1"/>
    </source>
</evidence>
<protein>
    <recommendedName>
        <fullName evidence="4">FIST domain-containing protein</fullName>
    </recommendedName>
</protein>
<evidence type="ECO:0000256" key="1">
    <source>
        <dbReference type="SAM" id="MobiDB-lite"/>
    </source>
</evidence>
<dbReference type="STRING" id="1330021.A0A367LL76"/>
<gene>
    <name evidence="2" type="ORF">L249_6961</name>
</gene>
<keyword evidence="3" id="KW-1185">Reference proteome</keyword>
<sequence length="425" mass="45676">MAESVDYKQLFSQLAQLNPLPTAAVILATPDFYKDMTQSPEAVAHASLQLPFQSSSAPFNVLLAVVDEVPSPSPTWPPPPPQSTKKAVSVLCGPRLEEMLPDMWDSCCSASSSSSYPESVAAIDFETGDSRVTLPLARTPFLNGKTSTLVAAQYKKTGDFLTVTKWLLKNRQRVLLPPSSKGTNLNLWTPLVPITHSRVVTNSFGNIVKAVEVGKTGSVPASMELEKAVETVASNRFPSGVPPEPWGVWAMMTPKNSAREAPDLPPFPLTEPISHNLLMTASQHLEKLCKSGGRLYRILSGGGGWGNKKGLLSLDPQQSHRRPGDEDDNKMLLDTGTFEIAPPGSRIQFFATASESSKPKLSGPQGFVVGVPDWPEAVEQKTTDHVDGSGRLSVGHFGALSSSGIFVDGSIKSKLDTPGSRLYVE</sequence>
<evidence type="ECO:0008006" key="4">
    <source>
        <dbReference type="Google" id="ProtNLM"/>
    </source>
</evidence>
<comment type="caution">
    <text evidence="2">The sequence shown here is derived from an EMBL/GenBank/DDBJ whole genome shotgun (WGS) entry which is preliminary data.</text>
</comment>
<dbReference type="Proteomes" id="UP000253664">
    <property type="component" value="Unassembled WGS sequence"/>
</dbReference>
<proteinExistence type="predicted"/>
<dbReference type="OrthoDB" id="1744869at2759"/>
<organism evidence="2 3">
    <name type="scientific">Ophiocordyceps polyrhachis-furcata BCC 54312</name>
    <dbReference type="NCBI Taxonomy" id="1330021"/>
    <lineage>
        <taxon>Eukaryota</taxon>
        <taxon>Fungi</taxon>
        <taxon>Dikarya</taxon>
        <taxon>Ascomycota</taxon>
        <taxon>Pezizomycotina</taxon>
        <taxon>Sordariomycetes</taxon>
        <taxon>Hypocreomycetidae</taxon>
        <taxon>Hypocreales</taxon>
        <taxon>Ophiocordycipitaceae</taxon>
        <taxon>Ophiocordyceps</taxon>
    </lineage>
</organism>
<name>A0A367LL76_9HYPO</name>
<reference evidence="2 3" key="1">
    <citation type="journal article" date="2015" name="BMC Genomics">
        <title>Insights from the genome of Ophiocordyceps polyrhachis-furcata to pathogenicity and host specificity in insect fungi.</title>
        <authorList>
            <person name="Wichadakul D."/>
            <person name="Kobmoo N."/>
            <person name="Ingsriswang S."/>
            <person name="Tangphatsornruang S."/>
            <person name="Chantasingh D."/>
            <person name="Luangsa-ard J.J."/>
            <person name="Eurwilaichitr L."/>
        </authorList>
    </citation>
    <scope>NUCLEOTIDE SEQUENCE [LARGE SCALE GENOMIC DNA]</scope>
    <source>
        <strain evidence="2 3">BCC 54312</strain>
    </source>
</reference>
<accession>A0A367LL76</accession>
<evidence type="ECO:0000313" key="3">
    <source>
        <dbReference type="Proteomes" id="UP000253664"/>
    </source>
</evidence>
<feature type="region of interest" description="Disordered" evidence="1">
    <location>
        <begin position="307"/>
        <end position="329"/>
    </location>
</feature>
<dbReference type="EMBL" id="LKCN02000003">
    <property type="protein sequence ID" value="RCI15137.1"/>
    <property type="molecule type" value="Genomic_DNA"/>
</dbReference>
<dbReference type="AlphaFoldDB" id="A0A367LL76"/>